<organism evidence="1 2">
    <name type="scientific">Salix brachista</name>
    <dbReference type="NCBI Taxonomy" id="2182728"/>
    <lineage>
        <taxon>Eukaryota</taxon>
        <taxon>Viridiplantae</taxon>
        <taxon>Streptophyta</taxon>
        <taxon>Embryophyta</taxon>
        <taxon>Tracheophyta</taxon>
        <taxon>Spermatophyta</taxon>
        <taxon>Magnoliopsida</taxon>
        <taxon>eudicotyledons</taxon>
        <taxon>Gunneridae</taxon>
        <taxon>Pentapetalae</taxon>
        <taxon>rosids</taxon>
        <taxon>fabids</taxon>
        <taxon>Malpighiales</taxon>
        <taxon>Salicaceae</taxon>
        <taxon>Saliceae</taxon>
        <taxon>Salix</taxon>
    </lineage>
</organism>
<proteinExistence type="predicted"/>
<evidence type="ECO:0000313" key="1">
    <source>
        <dbReference type="EMBL" id="KAB5568777.1"/>
    </source>
</evidence>
<comment type="caution">
    <text evidence="1">The sequence shown here is derived from an EMBL/GenBank/DDBJ whole genome shotgun (WGS) entry which is preliminary data.</text>
</comment>
<protein>
    <submittedName>
        <fullName evidence="1">Uncharacterized protein</fullName>
    </submittedName>
</protein>
<name>A0A5N5NP09_9ROSI</name>
<dbReference type="EMBL" id="VDCV01000002">
    <property type="protein sequence ID" value="KAB5568777.1"/>
    <property type="molecule type" value="Genomic_DNA"/>
</dbReference>
<accession>A0A5N5NP09</accession>
<keyword evidence="2" id="KW-1185">Reference proteome</keyword>
<sequence>MICRGGNGVINGTTGLMEMTVDGCVENRQTEEREHLRDNYVLQLQPFNMYPFSHNRNETVALQERALAVSVRQQKLQPYHHHPPKQIEEFIYFCLFHRHSCFKNKFPLVKLQCPHDVLHSQNFFSQRILVSEAQVKYFQNYSDVFRANKSNDDIKPYEKALYGGIESKTGFHRY</sequence>
<reference evidence="2" key="1">
    <citation type="journal article" date="2019" name="Gigascience">
        <title>De novo genome assembly of the endangered Acer yangbiense, a plant species with extremely small populations endemic to Yunnan Province, China.</title>
        <authorList>
            <person name="Yang J."/>
            <person name="Wariss H.M."/>
            <person name="Tao L."/>
            <person name="Zhang R."/>
            <person name="Yun Q."/>
            <person name="Hollingsworth P."/>
            <person name="Dao Z."/>
            <person name="Luo G."/>
            <person name="Guo H."/>
            <person name="Ma Y."/>
            <person name="Sun W."/>
        </authorList>
    </citation>
    <scope>NUCLEOTIDE SEQUENCE [LARGE SCALE GENOMIC DNA]</scope>
    <source>
        <strain evidence="2">cv. br00</strain>
    </source>
</reference>
<dbReference type="Proteomes" id="UP000326939">
    <property type="component" value="Chromosome 2"/>
</dbReference>
<gene>
    <name evidence="1" type="ORF">DKX38_002570</name>
</gene>
<evidence type="ECO:0000313" key="2">
    <source>
        <dbReference type="Proteomes" id="UP000326939"/>
    </source>
</evidence>
<dbReference type="AlphaFoldDB" id="A0A5N5NP09"/>